<proteinExistence type="predicted"/>
<dbReference type="RefSeq" id="WP_004630548.1">
    <property type="nucleotide sequence ID" value="NZ_AORV01000068.1"/>
</dbReference>
<dbReference type="eggNOG" id="COG1020">
    <property type="taxonomic scope" value="Bacteria"/>
</dbReference>
<organism evidence="1 2">
    <name type="scientific">Ruminiclostridium cellobioparum subsp. termitidis CT1112</name>
    <dbReference type="NCBI Taxonomy" id="1195236"/>
    <lineage>
        <taxon>Bacteria</taxon>
        <taxon>Bacillati</taxon>
        <taxon>Bacillota</taxon>
        <taxon>Clostridia</taxon>
        <taxon>Eubacteriales</taxon>
        <taxon>Oscillospiraceae</taxon>
        <taxon>Ruminiclostridium</taxon>
    </lineage>
</organism>
<dbReference type="PATRIC" id="fig|1195236.3.peg.5233"/>
<dbReference type="STRING" id="1195236.CTER_5038"/>
<sequence>MGNFASGISVGFKYRKAVGFWENAHSLHKRVKAAVQKDSNSNIALKLYASLEPALEDSVFYSLYDNFSNKISAFTAYILKLKGKKRGLGITNLGRMDIPVEYGLYKLETVFFIPPYWPNNEKVLGIVTSGGRMNVSIQYQPSAIEPSIVSTVWSAARKCLEEAVG</sequence>
<name>S0FL98_RUMCE</name>
<dbReference type="Proteomes" id="UP000014155">
    <property type="component" value="Unassembled WGS sequence"/>
</dbReference>
<evidence type="ECO:0000313" key="2">
    <source>
        <dbReference type="Proteomes" id="UP000014155"/>
    </source>
</evidence>
<comment type="caution">
    <text evidence="1">The sequence shown here is derived from an EMBL/GenBank/DDBJ whole genome shotgun (WGS) entry which is preliminary data.</text>
</comment>
<reference evidence="1 2" key="1">
    <citation type="journal article" date="2013" name="Genome Announc.">
        <title>Draft Genome Sequence of the Cellulolytic, Mesophilic, Anaerobic Bacterium Clostridium termitidis Strain CT1112 (DSM 5398).</title>
        <authorList>
            <person name="Lal S."/>
            <person name="Ramachandran U."/>
            <person name="Zhang X."/>
            <person name="Munir R."/>
            <person name="Sparling R."/>
            <person name="Levin D.B."/>
        </authorList>
    </citation>
    <scope>NUCLEOTIDE SEQUENCE [LARGE SCALE GENOMIC DNA]</scope>
    <source>
        <strain evidence="1 2">CT1112</strain>
    </source>
</reference>
<keyword evidence="2" id="KW-1185">Reference proteome</keyword>
<protein>
    <recommendedName>
        <fullName evidence="3">O-acyltransferase WSD1 C-terminal domain-containing protein</fullName>
    </recommendedName>
</protein>
<dbReference type="EMBL" id="AORV01000068">
    <property type="protein sequence ID" value="EMS69268.1"/>
    <property type="molecule type" value="Genomic_DNA"/>
</dbReference>
<dbReference type="AlphaFoldDB" id="S0FL98"/>
<gene>
    <name evidence="1" type="ORF">CTER_5038</name>
</gene>
<evidence type="ECO:0008006" key="3">
    <source>
        <dbReference type="Google" id="ProtNLM"/>
    </source>
</evidence>
<accession>S0FL98</accession>
<evidence type="ECO:0000313" key="1">
    <source>
        <dbReference type="EMBL" id="EMS69268.1"/>
    </source>
</evidence>